<keyword evidence="4" id="KW-1185">Reference proteome</keyword>
<protein>
    <submittedName>
        <fullName evidence="1">Uncharacterized protein</fullName>
    </submittedName>
</protein>
<evidence type="ECO:0000313" key="3">
    <source>
        <dbReference type="EMBL" id="CAF4490888.1"/>
    </source>
</evidence>
<evidence type="ECO:0000313" key="1">
    <source>
        <dbReference type="EMBL" id="CAF0856810.1"/>
    </source>
</evidence>
<gene>
    <name evidence="1" type="ORF">GPM918_LOCUS6372</name>
    <name evidence="2" type="ORF">SRO942_LOCUS6372</name>
    <name evidence="3" type="ORF">TMI583_LOCUS47562</name>
</gene>
<reference evidence="1" key="1">
    <citation type="submission" date="2021-02" db="EMBL/GenBank/DDBJ databases">
        <authorList>
            <person name="Nowell W R."/>
        </authorList>
    </citation>
    <scope>NUCLEOTIDE SEQUENCE</scope>
</reference>
<dbReference type="EMBL" id="CAJNOQ010000979">
    <property type="protein sequence ID" value="CAF0856810.1"/>
    <property type="molecule type" value="Genomic_DNA"/>
</dbReference>
<dbReference type="AlphaFoldDB" id="A0A813WLV6"/>
<dbReference type="Proteomes" id="UP000682733">
    <property type="component" value="Unassembled WGS sequence"/>
</dbReference>
<dbReference type="Proteomes" id="UP000681722">
    <property type="component" value="Unassembled WGS sequence"/>
</dbReference>
<dbReference type="EMBL" id="CAJOBA010092642">
    <property type="protein sequence ID" value="CAF4490888.1"/>
    <property type="molecule type" value="Genomic_DNA"/>
</dbReference>
<evidence type="ECO:0000313" key="2">
    <source>
        <dbReference type="EMBL" id="CAF3644568.1"/>
    </source>
</evidence>
<organism evidence="1 4">
    <name type="scientific">Didymodactylos carnosus</name>
    <dbReference type="NCBI Taxonomy" id="1234261"/>
    <lineage>
        <taxon>Eukaryota</taxon>
        <taxon>Metazoa</taxon>
        <taxon>Spiralia</taxon>
        <taxon>Gnathifera</taxon>
        <taxon>Rotifera</taxon>
        <taxon>Eurotatoria</taxon>
        <taxon>Bdelloidea</taxon>
        <taxon>Philodinida</taxon>
        <taxon>Philodinidae</taxon>
        <taxon>Didymodactylos</taxon>
    </lineage>
</organism>
<comment type="caution">
    <text evidence="1">The sequence shown here is derived from an EMBL/GenBank/DDBJ whole genome shotgun (WGS) entry which is preliminary data.</text>
</comment>
<name>A0A813WLV6_9BILA</name>
<accession>A0A813WLV6</accession>
<evidence type="ECO:0000313" key="4">
    <source>
        <dbReference type="Proteomes" id="UP000663829"/>
    </source>
</evidence>
<dbReference type="EMBL" id="CAJOBC010000979">
    <property type="protein sequence ID" value="CAF3644568.1"/>
    <property type="molecule type" value="Genomic_DNA"/>
</dbReference>
<proteinExistence type="predicted"/>
<dbReference type="OrthoDB" id="9974143at2759"/>
<sequence length="129" mass="14733">MLSYTQIIYVTGFVLCVLCYDHVSSLETTSIFDQAEQLSDLTKDHKPLHVILGLSKRRADSNSRIALPLFRGSNLGIFVRKRPRANYSMKKRAERLADSSLVDEDTFSDLLVKNYRRHEYDDSAGPMFG</sequence>
<dbReference type="Proteomes" id="UP000663829">
    <property type="component" value="Unassembled WGS sequence"/>
</dbReference>